<gene>
    <name evidence="1" type="ORF">BDR25DRAFT_356654</name>
</gene>
<proteinExistence type="predicted"/>
<organism evidence="1 2">
    <name type="scientific">Lindgomyces ingoldianus</name>
    <dbReference type="NCBI Taxonomy" id="673940"/>
    <lineage>
        <taxon>Eukaryota</taxon>
        <taxon>Fungi</taxon>
        <taxon>Dikarya</taxon>
        <taxon>Ascomycota</taxon>
        <taxon>Pezizomycotina</taxon>
        <taxon>Dothideomycetes</taxon>
        <taxon>Pleosporomycetidae</taxon>
        <taxon>Pleosporales</taxon>
        <taxon>Lindgomycetaceae</taxon>
        <taxon>Lindgomyces</taxon>
    </lineage>
</organism>
<evidence type="ECO:0000313" key="1">
    <source>
        <dbReference type="EMBL" id="KAF2469421.1"/>
    </source>
</evidence>
<sequence length="192" mass="21907">MVYICTPLLHLQGLLRLPHRRLCPKMKKKLSQSSTKIFAVSDPTSSALTLKIPAPYSAGYKGTYSVQLDNAVDSEPHAQLLAKGTSTKIRKHILVDLLPAVEIMKMPGWVVGEWIGSPSCVPPVVRMEIPATQTTMAWLPRLCRTITLMATKYFRKRYRTHNEERDQICWHCEQRHYNKDLICLPARAEPNR</sequence>
<reference evidence="1" key="1">
    <citation type="journal article" date="2020" name="Stud. Mycol.">
        <title>101 Dothideomycetes genomes: a test case for predicting lifestyles and emergence of pathogens.</title>
        <authorList>
            <person name="Haridas S."/>
            <person name="Albert R."/>
            <person name="Binder M."/>
            <person name="Bloem J."/>
            <person name="Labutti K."/>
            <person name="Salamov A."/>
            <person name="Andreopoulos B."/>
            <person name="Baker S."/>
            <person name="Barry K."/>
            <person name="Bills G."/>
            <person name="Bluhm B."/>
            <person name="Cannon C."/>
            <person name="Castanera R."/>
            <person name="Culley D."/>
            <person name="Daum C."/>
            <person name="Ezra D."/>
            <person name="Gonzalez J."/>
            <person name="Henrissat B."/>
            <person name="Kuo A."/>
            <person name="Liang C."/>
            <person name="Lipzen A."/>
            <person name="Lutzoni F."/>
            <person name="Magnuson J."/>
            <person name="Mondo S."/>
            <person name="Nolan M."/>
            <person name="Ohm R."/>
            <person name="Pangilinan J."/>
            <person name="Park H.-J."/>
            <person name="Ramirez L."/>
            <person name="Alfaro M."/>
            <person name="Sun H."/>
            <person name="Tritt A."/>
            <person name="Yoshinaga Y."/>
            <person name="Zwiers L.-H."/>
            <person name="Turgeon B."/>
            <person name="Goodwin S."/>
            <person name="Spatafora J."/>
            <person name="Crous P."/>
            <person name="Grigoriev I."/>
        </authorList>
    </citation>
    <scope>NUCLEOTIDE SEQUENCE</scope>
    <source>
        <strain evidence="1">ATCC 200398</strain>
    </source>
</reference>
<comment type="caution">
    <text evidence="1">The sequence shown here is derived from an EMBL/GenBank/DDBJ whole genome shotgun (WGS) entry which is preliminary data.</text>
</comment>
<accession>A0ACB6QR89</accession>
<keyword evidence="2" id="KW-1185">Reference proteome</keyword>
<evidence type="ECO:0000313" key="2">
    <source>
        <dbReference type="Proteomes" id="UP000799755"/>
    </source>
</evidence>
<protein>
    <submittedName>
        <fullName evidence="1">Uncharacterized protein</fullName>
    </submittedName>
</protein>
<dbReference type="EMBL" id="MU003512">
    <property type="protein sequence ID" value="KAF2469421.1"/>
    <property type="molecule type" value="Genomic_DNA"/>
</dbReference>
<name>A0ACB6QR89_9PLEO</name>
<dbReference type="Proteomes" id="UP000799755">
    <property type="component" value="Unassembled WGS sequence"/>
</dbReference>